<dbReference type="AlphaFoldDB" id="A0A6N8DVB3"/>
<dbReference type="InterPro" id="IPR007420">
    <property type="entry name" value="DUF465"/>
</dbReference>
<dbReference type="Proteomes" id="UP000439113">
    <property type="component" value="Unassembled WGS sequence"/>
</dbReference>
<evidence type="ECO:0000313" key="3">
    <source>
        <dbReference type="Proteomes" id="UP000439113"/>
    </source>
</evidence>
<organism evidence="2 3">
    <name type="scientific">Rhodoblastus acidophilus</name>
    <name type="common">Rhodopseudomonas acidophila</name>
    <dbReference type="NCBI Taxonomy" id="1074"/>
    <lineage>
        <taxon>Bacteria</taxon>
        <taxon>Pseudomonadati</taxon>
        <taxon>Pseudomonadota</taxon>
        <taxon>Alphaproteobacteria</taxon>
        <taxon>Hyphomicrobiales</taxon>
        <taxon>Rhodoblastaceae</taxon>
        <taxon>Rhodoblastus</taxon>
    </lineage>
</organism>
<comment type="caution">
    <text evidence="2">The sequence shown here is derived from an EMBL/GenBank/DDBJ whole genome shotgun (WGS) entry which is preliminary data.</text>
</comment>
<dbReference type="InterPro" id="IPR038444">
    <property type="entry name" value="DUF465_sf"/>
</dbReference>
<keyword evidence="1" id="KW-0175">Coiled coil</keyword>
<proteinExistence type="predicted"/>
<name>A0A6N8DVB3_RHOAC</name>
<feature type="coiled-coil region" evidence="1">
    <location>
        <begin position="7"/>
        <end position="55"/>
    </location>
</feature>
<dbReference type="Pfam" id="PF04325">
    <property type="entry name" value="DUF465"/>
    <property type="match status" value="1"/>
</dbReference>
<evidence type="ECO:0000256" key="1">
    <source>
        <dbReference type="SAM" id="Coils"/>
    </source>
</evidence>
<dbReference type="OrthoDB" id="7362854at2"/>
<dbReference type="EMBL" id="WNKS01000026">
    <property type="protein sequence ID" value="MTV33123.1"/>
    <property type="molecule type" value="Genomic_DNA"/>
</dbReference>
<accession>A0A6N8DVB3</accession>
<protein>
    <submittedName>
        <fullName evidence="2">DUF465 domain-containing protein</fullName>
    </submittedName>
</protein>
<dbReference type="RefSeq" id="WP_155447800.1">
    <property type="nucleotide sequence ID" value="NZ_JAOQNR010000008.1"/>
</dbReference>
<dbReference type="Gene3D" id="6.10.280.50">
    <property type="match status" value="1"/>
</dbReference>
<sequence>MSMQAHLAELERRHQALQREIEKEETLPGTDDLKLHELKRRKLQLKDEIARLKGEKVDATVH</sequence>
<evidence type="ECO:0000313" key="2">
    <source>
        <dbReference type="EMBL" id="MTV33123.1"/>
    </source>
</evidence>
<gene>
    <name evidence="2" type="ORF">GJ654_19250</name>
</gene>
<reference evidence="2 3" key="1">
    <citation type="submission" date="2019-11" db="EMBL/GenBank/DDBJ databases">
        <title>Whole-genome sequence of a Rhodoblastus acidophilus DSM 142.</title>
        <authorList>
            <person name="Kyndt J.A."/>
            <person name="Meyer T.E."/>
        </authorList>
    </citation>
    <scope>NUCLEOTIDE SEQUENCE [LARGE SCALE GENOMIC DNA]</scope>
    <source>
        <strain evidence="2 3">DSM 142</strain>
    </source>
</reference>